<dbReference type="SUPFAM" id="SSF53335">
    <property type="entry name" value="S-adenosyl-L-methionine-dependent methyltransferases"/>
    <property type="match status" value="1"/>
</dbReference>
<keyword evidence="3" id="KW-0949">S-adenosyl-L-methionine</keyword>
<sequence>MPADTKRGFSSDRLMDFLRVEMGFVKEFACSPFQVGSICPSSRALAGQLVSLARDAAEYAPLAATEGLIIDLGTGPGPVTGELLRAGISPGRIVAVERSPSFARTFRQRYRQVPLLIGDAVDLRQMLAEKYPDSPVAAIISSLPFRAIPRKIAVRILRELHETLLERGGVLIQYSYAWWMKHALSESGFSPRVSRLVLQNVPPARVEAYVAEPEYRPKLML</sequence>
<gene>
    <name evidence="5" type="ORF">KL86DPRO_50270</name>
</gene>
<dbReference type="SMART" id="SM00650">
    <property type="entry name" value="rADc"/>
    <property type="match status" value="1"/>
</dbReference>
<name>A0A212KDL1_9DELT</name>
<dbReference type="GO" id="GO:0000179">
    <property type="term" value="F:rRNA (adenine-N6,N6-)-dimethyltransferase activity"/>
    <property type="evidence" value="ECO:0007669"/>
    <property type="project" value="InterPro"/>
</dbReference>
<dbReference type="Gene3D" id="3.40.50.150">
    <property type="entry name" value="Vaccinia Virus protein VP39"/>
    <property type="match status" value="1"/>
</dbReference>
<dbReference type="InterPro" id="IPR029063">
    <property type="entry name" value="SAM-dependent_MTases_sf"/>
</dbReference>
<dbReference type="Pfam" id="PF13649">
    <property type="entry name" value="Methyltransf_25"/>
    <property type="match status" value="1"/>
</dbReference>
<evidence type="ECO:0000259" key="4">
    <source>
        <dbReference type="SMART" id="SM00650"/>
    </source>
</evidence>
<dbReference type="InterPro" id="IPR020598">
    <property type="entry name" value="rRNA_Ade_methylase_Trfase_N"/>
</dbReference>
<accession>A0A212KDL1</accession>
<keyword evidence="2 5" id="KW-0808">Transferase</keyword>
<keyword evidence="1 5" id="KW-0489">Methyltransferase</keyword>
<proteinExistence type="predicted"/>
<dbReference type="CDD" id="cd02440">
    <property type="entry name" value="AdoMet_MTases"/>
    <property type="match status" value="1"/>
</dbReference>
<dbReference type="AlphaFoldDB" id="A0A212KDL1"/>
<organism evidence="5">
    <name type="scientific">uncultured delta proteobacterium</name>
    <dbReference type="NCBI Taxonomy" id="34034"/>
    <lineage>
        <taxon>Bacteria</taxon>
        <taxon>Deltaproteobacteria</taxon>
        <taxon>environmental samples</taxon>
    </lineage>
</organism>
<dbReference type="EMBL" id="FLUQ01000005">
    <property type="protein sequence ID" value="SBW09766.1"/>
    <property type="molecule type" value="Genomic_DNA"/>
</dbReference>
<dbReference type="InterPro" id="IPR041698">
    <property type="entry name" value="Methyltransf_25"/>
</dbReference>
<protein>
    <submittedName>
        <fullName evidence="5">Putative Methyltransferase type 11</fullName>
    </submittedName>
</protein>
<reference evidence="5" key="1">
    <citation type="submission" date="2016-04" db="EMBL/GenBank/DDBJ databases">
        <authorList>
            <person name="Evans L.H."/>
            <person name="Alamgir A."/>
            <person name="Owens N."/>
            <person name="Weber N.D."/>
            <person name="Virtaneva K."/>
            <person name="Barbian K."/>
            <person name="Babar A."/>
            <person name="Rosenke K."/>
        </authorList>
    </citation>
    <scope>NUCLEOTIDE SEQUENCE</scope>
    <source>
        <strain evidence="5">86</strain>
    </source>
</reference>
<evidence type="ECO:0000313" key="5">
    <source>
        <dbReference type="EMBL" id="SBW09766.1"/>
    </source>
</evidence>
<evidence type="ECO:0000256" key="1">
    <source>
        <dbReference type="ARBA" id="ARBA00022603"/>
    </source>
</evidence>
<evidence type="ECO:0000256" key="2">
    <source>
        <dbReference type="ARBA" id="ARBA00022679"/>
    </source>
</evidence>
<evidence type="ECO:0000256" key="3">
    <source>
        <dbReference type="ARBA" id="ARBA00022691"/>
    </source>
</evidence>
<feature type="domain" description="Ribosomal RNA adenine methylase transferase N-terminal" evidence="4">
    <location>
        <begin position="52"/>
        <end position="200"/>
    </location>
</feature>